<dbReference type="OrthoDB" id="10264738at2759"/>
<dbReference type="InterPro" id="IPR000222">
    <property type="entry name" value="PP2C_BS"/>
</dbReference>
<keyword evidence="9 14" id="KW-0904">Protein phosphatase</keyword>
<dbReference type="InterPro" id="IPR015655">
    <property type="entry name" value="PP2C"/>
</dbReference>
<evidence type="ECO:0000256" key="13">
    <source>
        <dbReference type="ARBA" id="ARBA00048336"/>
    </source>
</evidence>
<evidence type="ECO:0000256" key="15">
    <source>
        <dbReference type="SAM" id="MobiDB-lite"/>
    </source>
</evidence>
<dbReference type="AlphaFoldDB" id="A0A078ANT2"/>
<feature type="region of interest" description="Disordered" evidence="15">
    <location>
        <begin position="458"/>
        <end position="497"/>
    </location>
</feature>
<dbReference type="SUPFAM" id="SSF81606">
    <property type="entry name" value="PP2C-like"/>
    <property type="match status" value="1"/>
</dbReference>
<organism evidence="17 18">
    <name type="scientific">Stylonychia lemnae</name>
    <name type="common">Ciliate</name>
    <dbReference type="NCBI Taxonomy" id="5949"/>
    <lineage>
        <taxon>Eukaryota</taxon>
        <taxon>Sar</taxon>
        <taxon>Alveolata</taxon>
        <taxon>Ciliophora</taxon>
        <taxon>Intramacronucleata</taxon>
        <taxon>Spirotrichea</taxon>
        <taxon>Stichotrichia</taxon>
        <taxon>Sporadotrichida</taxon>
        <taxon>Oxytrichidae</taxon>
        <taxon>Stylonychinae</taxon>
        <taxon>Stylonychia</taxon>
    </lineage>
</organism>
<dbReference type="CDD" id="cd00143">
    <property type="entry name" value="PP2Cc"/>
    <property type="match status" value="1"/>
</dbReference>
<feature type="compositionally biased region" description="Polar residues" evidence="15">
    <location>
        <begin position="458"/>
        <end position="469"/>
    </location>
</feature>
<dbReference type="PROSITE" id="PS51746">
    <property type="entry name" value="PPM_2"/>
    <property type="match status" value="1"/>
</dbReference>
<evidence type="ECO:0000256" key="8">
    <source>
        <dbReference type="ARBA" id="ARBA00022842"/>
    </source>
</evidence>
<feature type="compositionally biased region" description="Basic residues" evidence="15">
    <location>
        <begin position="394"/>
        <end position="403"/>
    </location>
</feature>
<dbReference type="PROSITE" id="PS01032">
    <property type="entry name" value="PPM_1"/>
    <property type="match status" value="1"/>
</dbReference>
<comment type="catalytic activity">
    <reaction evidence="13">
        <text>O-phospho-L-threonyl-[protein] + H2O = L-threonyl-[protein] + phosphate</text>
        <dbReference type="Rhea" id="RHEA:47004"/>
        <dbReference type="Rhea" id="RHEA-COMP:11060"/>
        <dbReference type="Rhea" id="RHEA-COMP:11605"/>
        <dbReference type="ChEBI" id="CHEBI:15377"/>
        <dbReference type="ChEBI" id="CHEBI:30013"/>
        <dbReference type="ChEBI" id="CHEBI:43474"/>
        <dbReference type="ChEBI" id="CHEBI:61977"/>
        <dbReference type="EC" id="3.1.3.16"/>
    </reaction>
</comment>
<keyword evidence="18" id="KW-1185">Reference proteome</keyword>
<comment type="cofactor">
    <cofactor evidence="1">
        <name>Mn(2+)</name>
        <dbReference type="ChEBI" id="CHEBI:29035"/>
    </cofactor>
</comment>
<feature type="region of interest" description="Disordered" evidence="15">
    <location>
        <begin position="547"/>
        <end position="590"/>
    </location>
</feature>
<dbReference type="GO" id="GO:0046872">
    <property type="term" value="F:metal ion binding"/>
    <property type="evidence" value="ECO:0007669"/>
    <property type="project" value="UniProtKB-KW"/>
</dbReference>
<keyword evidence="7 14" id="KW-0378">Hydrolase</keyword>
<feature type="region of interest" description="Disordered" evidence="15">
    <location>
        <begin position="387"/>
        <end position="434"/>
    </location>
</feature>
<evidence type="ECO:0000256" key="12">
    <source>
        <dbReference type="ARBA" id="ARBA00047761"/>
    </source>
</evidence>
<reference evidence="17 18" key="1">
    <citation type="submission" date="2014-06" db="EMBL/GenBank/DDBJ databases">
        <authorList>
            <person name="Swart Estienne"/>
        </authorList>
    </citation>
    <scope>NUCLEOTIDE SEQUENCE [LARGE SCALE GENOMIC DNA]</scope>
    <source>
        <strain evidence="17 18">130c</strain>
    </source>
</reference>
<comment type="similarity">
    <text evidence="4 14">Belongs to the PP2C family.</text>
</comment>
<keyword evidence="10" id="KW-0472">Membrane</keyword>
<feature type="compositionally biased region" description="Polar residues" evidence="15">
    <location>
        <begin position="97"/>
        <end position="130"/>
    </location>
</feature>
<feature type="compositionally biased region" description="Polar residues" evidence="15">
    <location>
        <begin position="406"/>
        <end position="418"/>
    </location>
</feature>
<dbReference type="Pfam" id="PF00481">
    <property type="entry name" value="PP2C"/>
    <property type="match status" value="1"/>
</dbReference>
<evidence type="ECO:0000256" key="6">
    <source>
        <dbReference type="ARBA" id="ARBA00022723"/>
    </source>
</evidence>
<feature type="compositionally biased region" description="Low complexity" evidence="15">
    <location>
        <begin position="81"/>
        <end position="95"/>
    </location>
</feature>
<protein>
    <recommendedName>
        <fullName evidence="5">protein-serine/threonine phosphatase</fullName>
        <ecNumber evidence="5">3.1.3.16</ecNumber>
    </recommendedName>
</protein>
<evidence type="ECO:0000256" key="2">
    <source>
        <dbReference type="ARBA" id="ARBA00001946"/>
    </source>
</evidence>
<evidence type="ECO:0000256" key="10">
    <source>
        <dbReference type="ARBA" id="ARBA00023136"/>
    </source>
</evidence>
<feature type="region of interest" description="Disordered" evidence="15">
    <location>
        <begin position="62"/>
        <end position="134"/>
    </location>
</feature>
<proteinExistence type="inferred from homology"/>
<dbReference type="OMA" id="INENERW"/>
<evidence type="ECO:0000313" key="17">
    <source>
        <dbReference type="EMBL" id="CDW84010.1"/>
    </source>
</evidence>
<evidence type="ECO:0000256" key="7">
    <source>
        <dbReference type="ARBA" id="ARBA00022801"/>
    </source>
</evidence>
<dbReference type="GO" id="GO:0004722">
    <property type="term" value="F:protein serine/threonine phosphatase activity"/>
    <property type="evidence" value="ECO:0007669"/>
    <property type="project" value="UniProtKB-EC"/>
</dbReference>
<gene>
    <name evidence="17" type="primary">Contig8667.g9247</name>
    <name evidence="17" type="ORF">STYLEM_13067</name>
</gene>
<feature type="region of interest" description="Disordered" evidence="15">
    <location>
        <begin position="334"/>
        <end position="354"/>
    </location>
</feature>
<feature type="region of interest" description="Disordered" evidence="15">
    <location>
        <begin position="284"/>
        <end position="312"/>
    </location>
</feature>
<dbReference type="GO" id="GO:0016020">
    <property type="term" value="C:membrane"/>
    <property type="evidence" value="ECO:0007669"/>
    <property type="project" value="UniProtKB-SubCell"/>
</dbReference>
<accession>A0A078ANT2</accession>
<keyword evidence="11" id="KW-0464">Manganese</keyword>
<evidence type="ECO:0000256" key="3">
    <source>
        <dbReference type="ARBA" id="ARBA00004170"/>
    </source>
</evidence>
<dbReference type="InterPro" id="IPR001932">
    <property type="entry name" value="PPM-type_phosphatase-like_dom"/>
</dbReference>
<dbReference type="PANTHER" id="PTHR13832:SF803">
    <property type="entry name" value="PROTEIN PHOSPHATASE 1G"/>
    <property type="match status" value="1"/>
</dbReference>
<feature type="compositionally biased region" description="Low complexity" evidence="15">
    <location>
        <begin position="547"/>
        <end position="560"/>
    </location>
</feature>
<evidence type="ECO:0000259" key="16">
    <source>
        <dbReference type="PROSITE" id="PS51746"/>
    </source>
</evidence>
<evidence type="ECO:0000256" key="4">
    <source>
        <dbReference type="ARBA" id="ARBA00006702"/>
    </source>
</evidence>
<sequence length="1075" mass="120180">MHQRQAIRHRKIKYHPQYQTQTVQAPTKHTKSLIRLESGIEETTSPLHHSRNTSQKIANVKTYGGELGSSPDEHDNNPDNQQQSSQLYQNSQDSDVLSESNTMFHSKKNSAQQSTVANQLPQSNSATSVAHSFKKKENLDKKYSIVKRGKVNLSQHEKMNSSGTNENLSNSLCKDLHNNSTSYDKIQSSLNNTLTLNKQFSGKKYNSKTSSAINGIGNLTNNNTAAINVTNASLNNSLSNVINPTLTQQNVIKFEQHKSQSAYQSPNSNALNKTARPNIFAKQKSLQESTPTGNNTEAQQPPSTRHMKKVSNQTPMITSYLSQQNSTKVQKSSIFNFNSNNNNNNNNNNNSHNLSLNTMAQHIKSSHQSPKGKTQTISAMTKYQQNMQLQSSHNKQHRSHIIKKQIPSSSTQVMNNPVQRQPPKQSESSSKIQSQNASLNFTINNNTSTQNILASGMSKNNQEYNSNPIQNNQSANNSLVQQQQQQQNQLSNSNSKKNSMMLKGIKSLQIEIPEEVLNQHRQSQNDTQNSNRSDKKPALRNNISLNLQSKQNQSQQVSQLTTPKAGDFKDRQNFSMASSEKAKQKSSPKSIQQQFQMMAEMPLQPAHKIIIPNHEPTKCSVKRNGVVVAYAANTNQGIIRTYNEDRVSIILNILKPPNRANEEWPKCSFFGIYDGHGGSGCADFLRDNLHQFVIKEPSFPWNPKEAIRNGFAKAEKKFMEINYNPENDEVIDKSGSCAITVLIIGDVCFAANVGDSRALLSGTGGQKIYPLSRDHKPSDENERKRIIEAGGQIYQLSVCRTFGDIDAKIEKRGGNPNVVVAIPEIKSFRITDEHDFIVIASDGIFDKLSNQESIECVWNSVRDVKSQNVHQQAGLGVEYIIKNALLRRTLDNVTVVVVAFENFQRIAFGSTFTDEKDIQSAGNITDYNIGSKKRNPQMNNTHTTGLIKDSRKVLGQQTFRSGLQTPTGNILERSLRSQNVSLEESKLSDPNFSYLNNTHLSFKTHANNNSIHNAKMTDTSNIQININQPTNLNGTNNFLQTKQLISPHAIASKYQSISTKNDEIKSKVKTFDFNQ</sequence>
<feature type="compositionally biased region" description="Low complexity" evidence="15">
    <location>
        <begin position="419"/>
        <end position="434"/>
    </location>
</feature>
<comment type="catalytic activity">
    <reaction evidence="12">
        <text>O-phospho-L-seryl-[protein] + H2O = L-seryl-[protein] + phosphate</text>
        <dbReference type="Rhea" id="RHEA:20629"/>
        <dbReference type="Rhea" id="RHEA-COMP:9863"/>
        <dbReference type="Rhea" id="RHEA-COMP:11604"/>
        <dbReference type="ChEBI" id="CHEBI:15377"/>
        <dbReference type="ChEBI" id="CHEBI:29999"/>
        <dbReference type="ChEBI" id="CHEBI:43474"/>
        <dbReference type="ChEBI" id="CHEBI:83421"/>
        <dbReference type="EC" id="3.1.3.16"/>
    </reaction>
</comment>
<comment type="cofactor">
    <cofactor evidence="2">
        <name>Mg(2+)</name>
        <dbReference type="ChEBI" id="CHEBI:18420"/>
    </cofactor>
</comment>
<evidence type="ECO:0000313" key="18">
    <source>
        <dbReference type="Proteomes" id="UP000039865"/>
    </source>
</evidence>
<dbReference type="SMART" id="SM00332">
    <property type="entry name" value="PP2Cc"/>
    <property type="match status" value="1"/>
</dbReference>
<dbReference type="Gene3D" id="3.60.40.10">
    <property type="entry name" value="PPM-type phosphatase domain"/>
    <property type="match status" value="1"/>
</dbReference>
<dbReference type="InParanoid" id="A0A078ANT2"/>
<keyword evidence="8" id="KW-0460">Magnesium</keyword>
<dbReference type="PANTHER" id="PTHR13832">
    <property type="entry name" value="PROTEIN PHOSPHATASE 2C"/>
    <property type="match status" value="1"/>
</dbReference>
<comment type="subcellular location">
    <subcellularLocation>
        <location evidence="3">Membrane</location>
        <topology evidence="3">Peripheral membrane protein</topology>
    </subcellularLocation>
</comment>
<feature type="compositionally biased region" description="Polar residues" evidence="15">
    <location>
        <begin position="284"/>
        <end position="303"/>
    </location>
</feature>
<dbReference type="EMBL" id="CCKQ01012394">
    <property type="protein sequence ID" value="CDW84010.1"/>
    <property type="molecule type" value="Genomic_DNA"/>
</dbReference>
<evidence type="ECO:0000256" key="9">
    <source>
        <dbReference type="ARBA" id="ARBA00022912"/>
    </source>
</evidence>
<keyword evidence="6" id="KW-0479">Metal-binding</keyword>
<evidence type="ECO:0000256" key="14">
    <source>
        <dbReference type="RuleBase" id="RU003465"/>
    </source>
</evidence>
<evidence type="ECO:0000256" key="11">
    <source>
        <dbReference type="ARBA" id="ARBA00023211"/>
    </source>
</evidence>
<dbReference type="InterPro" id="IPR036457">
    <property type="entry name" value="PPM-type-like_dom_sf"/>
</dbReference>
<feature type="compositionally biased region" description="Low complexity" evidence="15">
    <location>
        <begin position="470"/>
        <end position="497"/>
    </location>
</feature>
<feature type="domain" description="PPM-type phosphatase" evidence="16">
    <location>
        <begin position="629"/>
        <end position="900"/>
    </location>
</feature>
<name>A0A078ANT2_STYLE</name>
<evidence type="ECO:0000256" key="1">
    <source>
        <dbReference type="ARBA" id="ARBA00001936"/>
    </source>
</evidence>
<evidence type="ECO:0000256" key="5">
    <source>
        <dbReference type="ARBA" id="ARBA00013081"/>
    </source>
</evidence>
<dbReference type="Proteomes" id="UP000039865">
    <property type="component" value="Unassembled WGS sequence"/>
</dbReference>
<dbReference type="EC" id="3.1.3.16" evidence="5"/>